<comment type="caution">
    <text evidence="1">The sequence shown here is derived from an EMBL/GenBank/DDBJ whole genome shotgun (WGS) entry which is preliminary data.</text>
</comment>
<name>A0A816MYV7_9BILA</name>
<evidence type="ECO:0000313" key="1">
    <source>
        <dbReference type="EMBL" id="CAF2023051.1"/>
    </source>
</evidence>
<evidence type="ECO:0000313" key="2">
    <source>
        <dbReference type="Proteomes" id="UP000663824"/>
    </source>
</evidence>
<protein>
    <submittedName>
        <fullName evidence="1">Uncharacterized protein</fullName>
    </submittedName>
</protein>
<dbReference type="Proteomes" id="UP000663824">
    <property type="component" value="Unassembled WGS sequence"/>
</dbReference>
<reference evidence="1" key="1">
    <citation type="submission" date="2021-02" db="EMBL/GenBank/DDBJ databases">
        <authorList>
            <person name="Nowell W R."/>
        </authorList>
    </citation>
    <scope>NUCLEOTIDE SEQUENCE</scope>
</reference>
<sequence length="160" mass="18519">MALFCVGLHEYSHVRLRQVENNPNTSSPNLLSNKSTIVETYGGKPEFGRLIEHKLFGAQLDFWETDATGKWTALHSAYFSQFVQVIETNQSLPSFNADVTPCSTRTSHCTYYEAIDELYRYELVEIDGEQELQLNKYQCVQREIKQRQREKASSTWSIIK</sequence>
<dbReference type="EMBL" id="CAJNRE010003499">
    <property type="protein sequence ID" value="CAF2023051.1"/>
    <property type="molecule type" value="Genomic_DNA"/>
</dbReference>
<proteinExistence type="predicted"/>
<accession>A0A816MYV7</accession>
<dbReference type="AlphaFoldDB" id="A0A816MYV7"/>
<organism evidence="1 2">
    <name type="scientific">Rotaria magnacalcarata</name>
    <dbReference type="NCBI Taxonomy" id="392030"/>
    <lineage>
        <taxon>Eukaryota</taxon>
        <taxon>Metazoa</taxon>
        <taxon>Spiralia</taxon>
        <taxon>Gnathifera</taxon>
        <taxon>Rotifera</taxon>
        <taxon>Eurotatoria</taxon>
        <taxon>Bdelloidea</taxon>
        <taxon>Philodinida</taxon>
        <taxon>Philodinidae</taxon>
        <taxon>Rotaria</taxon>
    </lineage>
</organism>
<gene>
    <name evidence="1" type="ORF">MBJ925_LOCUS9360</name>
</gene>